<dbReference type="eggNOG" id="ENOG5033AWY">
    <property type="taxonomic scope" value="Bacteria"/>
</dbReference>
<dbReference type="HOGENOM" id="CLU_3044188_0_0_9"/>
<proteinExistence type="predicted"/>
<feature type="transmembrane region" description="Helical" evidence="1">
    <location>
        <begin position="24"/>
        <end position="46"/>
    </location>
</feature>
<protein>
    <recommendedName>
        <fullName evidence="4">Histidine kinase</fullName>
    </recommendedName>
</protein>
<keyword evidence="1" id="KW-0812">Transmembrane</keyword>
<keyword evidence="1" id="KW-1133">Transmembrane helix</keyword>
<name>A7VS33_9FIRM</name>
<accession>A7VS33</accession>
<sequence>MMDILDDFISTVDAMLDSRRKRHITGGILLSAALLFGGLAITVVTIQTDEEEYEDE</sequence>
<evidence type="ECO:0000313" key="3">
    <source>
        <dbReference type="Proteomes" id="UP000003490"/>
    </source>
</evidence>
<evidence type="ECO:0000256" key="1">
    <source>
        <dbReference type="SAM" id="Phobius"/>
    </source>
</evidence>
<dbReference type="Proteomes" id="UP000003490">
    <property type="component" value="Unassembled WGS sequence"/>
</dbReference>
<reference evidence="2 3" key="1">
    <citation type="submission" date="2007-08" db="EMBL/GenBank/DDBJ databases">
        <title>Draft genome sequence of Clostridium leptum (DSM 753).</title>
        <authorList>
            <person name="Sudarsanam P."/>
            <person name="Ley R."/>
            <person name="Guruge J."/>
            <person name="Turnbaugh P.J."/>
            <person name="Mahowald M."/>
            <person name="Liep D."/>
            <person name="Gordon J."/>
        </authorList>
    </citation>
    <scope>NUCLEOTIDE SEQUENCE [LARGE SCALE GENOMIC DNA]</scope>
    <source>
        <strain evidence="2 3">DSM 753</strain>
    </source>
</reference>
<reference evidence="2 3" key="2">
    <citation type="submission" date="2007-08" db="EMBL/GenBank/DDBJ databases">
        <authorList>
            <person name="Fulton L."/>
            <person name="Clifton S."/>
            <person name="Fulton B."/>
            <person name="Xu J."/>
            <person name="Minx P."/>
            <person name="Pepin K.H."/>
            <person name="Johnson M."/>
            <person name="Thiruvilangam P."/>
            <person name="Bhonagiri V."/>
            <person name="Nash W.E."/>
            <person name="Wang C."/>
            <person name="Mardis E.R."/>
            <person name="Wilson R.K."/>
        </authorList>
    </citation>
    <scope>NUCLEOTIDE SEQUENCE [LARGE SCALE GENOMIC DNA]</scope>
    <source>
        <strain evidence="2 3">DSM 753</strain>
    </source>
</reference>
<evidence type="ECO:0008006" key="4">
    <source>
        <dbReference type="Google" id="ProtNLM"/>
    </source>
</evidence>
<dbReference type="AlphaFoldDB" id="A7VS33"/>
<organism evidence="2 3">
    <name type="scientific">[Clostridium] leptum DSM 753</name>
    <dbReference type="NCBI Taxonomy" id="428125"/>
    <lineage>
        <taxon>Bacteria</taxon>
        <taxon>Bacillati</taxon>
        <taxon>Bacillota</taxon>
        <taxon>Clostridia</taxon>
        <taxon>Eubacteriales</taxon>
        <taxon>Oscillospiraceae</taxon>
        <taxon>Oscillospiraceae incertae sedis</taxon>
    </lineage>
</organism>
<gene>
    <name evidence="2" type="ORF">CLOLEP_01370</name>
</gene>
<comment type="caution">
    <text evidence="2">The sequence shown here is derived from an EMBL/GenBank/DDBJ whole genome shotgun (WGS) entry which is preliminary data.</text>
</comment>
<keyword evidence="1" id="KW-0472">Membrane</keyword>
<evidence type="ECO:0000313" key="2">
    <source>
        <dbReference type="EMBL" id="EDO61863.1"/>
    </source>
</evidence>
<dbReference type="EMBL" id="ABCB02000017">
    <property type="protein sequence ID" value="EDO61863.1"/>
    <property type="molecule type" value="Genomic_DNA"/>
</dbReference>